<accession>A0A291LYU3</accession>
<dbReference type="Proteomes" id="UP000219050">
    <property type="component" value="Chromosome"/>
</dbReference>
<keyword evidence="2" id="KW-1185">Reference proteome</keyword>
<proteinExistence type="predicted"/>
<evidence type="ECO:0000313" key="2">
    <source>
        <dbReference type="Proteomes" id="UP000219050"/>
    </source>
</evidence>
<gene>
    <name evidence="1" type="ORF">CBW24_07800</name>
</gene>
<dbReference type="KEGG" id="cmag:CBW24_07800"/>
<dbReference type="AlphaFoldDB" id="A0A291LYU3"/>
<protein>
    <submittedName>
        <fullName evidence="1">Uncharacterized protein</fullName>
    </submittedName>
</protein>
<sequence>MANNTRFVMPQIATPRLPAAQPTPVFVANAREVVANPEQYADRPILRRLAWMTLMANAGRRLSTEQLAAAPVETPDA</sequence>
<organism evidence="1 2">
    <name type="scientific">Pacificitalea manganoxidans</name>
    <dbReference type="NCBI Taxonomy" id="1411902"/>
    <lineage>
        <taxon>Bacteria</taxon>
        <taxon>Pseudomonadati</taxon>
        <taxon>Pseudomonadota</taxon>
        <taxon>Alphaproteobacteria</taxon>
        <taxon>Rhodobacterales</taxon>
        <taxon>Paracoccaceae</taxon>
        <taxon>Pacificitalea</taxon>
    </lineage>
</organism>
<dbReference type="EMBL" id="CP021404">
    <property type="protein sequence ID" value="ATI41913.1"/>
    <property type="molecule type" value="Genomic_DNA"/>
</dbReference>
<dbReference type="RefSeq" id="WP_097373220.1">
    <property type="nucleotide sequence ID" value="NZ_CP021404.1"/>
</dbReference>
<name>A0A291LYU3_9RHOB</name>
<reference evidence="1 2" key="1">
    <citation type="submission" date="2017-05" db="EMBL/GenBank/DDBJ databases">
        <title>Comparative genomic and metabolic analysis of manganese-oxidizing mechanisms in Celeribater manganoxidans DY25T: its adaption to the environment of polymetallic nodule.</title>
        <authorList>
            <person name="Wang X."/>
        </authorList>
    </citation>
    <scope>NUCLEOTIDE SEQUENCE [LARGE SCALE GENOMIC DNA]</scope>
    <source>
        <strain evidence="1 2">DY25</strain>
    </source>
</reference>
<evidence type="ECO:0000313" key="1">
    <source>
        <dbReference type="EMBL" id="ATI41913.1"/>
    </source>
</evidence>